<dbReference type="PANTHER" id="PTHR43057:SF1">
    <property type="entry name" value="ARSENICAL-RESISTANCE PROTEIN 3"/>
    <property type="match status" value="1"/>
</dbReference>
<feature type="transmembrane region" description="Helical" evidence="9">
    <location>
        <begin position="257"/>
        <end position="275"/>
    </location>
</feature>
<feature type="transmembrane region" description="Helical" evidence="9">
    <location>
        <begin position="216"/>
        <end position="237"/>
    </location>
</feature>
<comment type="similarity">
    <text evidence="2">Belongs to the arsenical resistance-3 (ACR3) (TC 2.A.59) family.</text>
</comment>
<dbReference type="PANTHER" id="PTHR43057">
    <property type="entry name" value="ARSENITE EFFLUX TRANSPORTER"/>
    <property type="match status" value="1"/>
</dbReference>
<gene>
    <name evidence="10" type="primary">ARR3</name>
    <name evidence="10" type="ORF">IWQ62_003484</name>
</gene>
<dbReference type="GO" id="GO:0015104">
    <property type="term" value="F:antimonite transmembrane transporter activity"/>
    <property type="evidence" value="ECO:0007669"/>
    <property type="project" value="TreeGrafter"/>
</dbReference>
<accession>A0A9W8AU33</accession>
<keyword evidence="11" id="KW-1185">Reference proteome</keyword>
<evidence type="ECO:0000256" key="2">
    <source>
        <dbReference type="ARBA" id="ARBA00010110"/>
    </source>
</evidence>
<keyword evidence="6" id="KW-0059">Arsenical resistance</keyword>
<reference evidence="10" key="1">
    <citation type="submission" date="2022-07" db="EMBL/GenBank/DDBJ databases">
        <title>Phylogenomic reconstructions and comparative analyses of Kickxellomycotina fungi.</title>
        <authorList>
            <person name="Reynolds N.K."/>
            <person name="Stajich J.E."/>
            <person name="Barry K."/>
            <person name="Grigoriev I.V."/>
            <person name="Crous P."/>
            <person name="Smith M.E."/>
        </authorList>
    </citation>
    <scope>NUCLEOTIDE SEQUENCE</scope>
    <source>
        <strain evidence="10">RSA 1196</strain>
    </source>
</reference>
<dbReference type="InterPro" id="IPR038770">
    <property type="entry name" value="Na+/solute_symporter_sf"/>
</dbReference>
<keyword evidence="4" id="KW-1003">Cell membrane</keyword>
<organism evidence="10 11">
    <name type="scientific">Dispira parvispora</name>
    <dbReference type="NCBI Taxonomy" id="1520584"/>
    <lineage>
        <taxon>Eukaryota</taxon>
        <taxon>Fungi</taxon>
        <taxon>Fungi incertae sedis</taxon>
        <taxon>Zoopagomycota</taxon>
        <taxon>Kickxellomycotina</taxon>
        <taxon>Dimargaritomycetes</taxon>
        <taxon>Dimargaritales</taxon>
        <taxon>Dimargaritaceae</taxon>
        <taxon>Dispira</taxon>
    </lineage>
</organism>
<dbReference type="Proteomes" id="UP001150925">
    <property type="component" value="Unassembled WGS sequence"/>
</dbReference>
<sequence>SLSWTDRLLPLFILLAIVGGTLIGNYVPEASQNLNRILVSDVSLPLFIGLLVMMYPVLCKVEYERIGSILRQRDFWYHSMVSFGFNWIIGPLVMTGLAWATLPDLPDYRTGVILIGIARCIAMVLIWNELASGEKEYCALLVAFNSILQIGLYAPLALLYIKVMAPASEGDRFHINYWIVARSVLIFLGIPLGAAILTRFFFCFVIRRRTWYTKRFLPTIGPLALVGLLFTIVIMFISQGEAFIHRIGSVARVSVPLLLYFPIMFFSTFYVCYRLRYSYAHCVTQSFTSASNNFELAIAVAVATFGLDSPQALASVVGPLIEVPVLLALVYLCLWIRARYFQPSAKLSDA</sequence>
<evidence type="ECO:0000313" key="10">
    <source>
        <dbReference type="EMBL" id="KAJ1962565.1"/>
    </source>
</evidence>
<evidence type="ECO:0000256" key="6">
    <source>
        <dbReference type="ARBA" id="ARBA00022849"/>
    </source>
</evidence>
<dbReference type="GO" id="GO:0015105">
    <property type="term" value="F:arsenite transmembrane transporter activity"/>
    <property type="evidence" value="ECO:0007669"/>
    <property type="project" value="TreeGrafter"/>
</dbReference>
<evidence type="ECO:0000313" key="11">
    <source>
        <dbReference type="Proteomes" id="UP001150925"/>
    </source>
</evidence>
<feature type="transmembrane region" description="Helical" evidence="9">
    <location>
        <begin position="139"/>
        <end position="161"/>
    </location>
</feature>
<feature type="transmembrane region" description="Helical" evidence="9">
    <location>
        <begin position="7"/>
        <end position="27"/>
    </location>
</feature>
<dbReference type="GO" id="GO:0015297">
    <property type="term" value="F:antiporter activity"/>
    <property type="evidence" value="ECO:0007669"/>
    <property type="project" value="InterPro"/>
</dbReference>
<dbReference type="FunFam" id="1.20.1530.20:FF:000009">
    <property type="entry name" value="Arsenite transporter, ACR3 family"/>
    <property type="match status" value="1"/>
</dbReference>
<evidence type="ECO:0000256" key="4">
    <source>
        <dbReference type="ARBA" id="ARBA00022475"/>
    </source>
</evidence>
<dbReference type="EMBL" id="JANBPY010000946">
    <property type="protein sequence ID" value="KAJ1962565.1"/>
    <property type="molecule type" value="Genomic_DNA"/>
</dbReference>
<feature type="transmembrane region" description="Helical" evidence="9">
    <location>
        <begin position="75"/>
        <end position="102"/>
    </location>
</feature>
<dbReference type="InterPro" id="IPR002657">
    <property type="entry name" value="BilAc:Na_symport/Acr3"/>
</dbReference>
<proteinExistence type="inferred from homology"/>
<evidence type="ECO:0000256" key="5">
    <source>
        <dbReference type="ARBA" id="ARBA00022692"/>
    </source>
</evidence>
<name>A0A9W8AU33_9FUNG</name>
<feature type="transmembrane region" description="Helical" evidence="9">
    <location>
        <begin position="287"/>
        <end position="307"/>
    </location>
</feature>
<evidence type="ECO:0000256" key="7">
    <source>
        <dbReference type="ARBA" id="ARBA00022989"/>
    </source>
</evidence>
<feature type="transmembrane region" description="Helical" evidence="9">
    <location>
        <begin position="108"/>
        <end position="127"/>
    </location>
</feature>
<evidence type="ECO:0000256" key="1">
    <source>
        <dbReference type="ARBA" id="ARBA00004651"/>
    </source>
</evidence>
<dbReference type="PIRSF" id="PIRSF005508">
    <property type="entry name" value="Acr3"/>
    <property type="match status" value="1"/>
</dbReference>
<dbReference type="InterPro" id="IPR004706">
    <property type="entry name" value="Arsenical-R_Acr3"/>
</dbReference>
<keyword evidence="5 9" id="KW-0812">Transmembrane</keyword>
<keyword evidence="8 9" id="KW-0472">Membrane</keyword>
<protein>
    <submittedName>
        <fullName evidence="10">Arsenicals resistance</fullName>
    </submittedName>
</protein>
<comment type="caution">
    <text evidence="10">The sequence shown here is derived from an EMBL/GenBank/DDBJ whole genome shotgun (WGS) entry which is preliminary data.</text>
</comment>
<feature type="transmembrane region" description="Helical" evidence="9">
    <location>
        <begin position="42"/>
        <end position="63"/>
    </location>
</feature>
<dbReference type="AlphaFoldDB" id="A0A9W8AU33"/>
<feature type="transmembrane region" description="Helical" evidence="9">
    <location>
        <begin position="313"/>
        <end position="336"/>
    </location>
</feature>
<dbReference type="Gene3D" id="1.20.1530.20">
    <property type="match status" value="1"/>
</dbReference>
<dbReference type="GO" id="GO:0005886">
    <property type="term" value="C:plasma membrane"/>
    <property type="evidence" value="ECO:0007669"/>
    <property type="project" value="UniProtKB-SubCell"/>
</dbReference>
<keyword evidence="7 9" id="KW-1133">Transmembrane helix</keyword>
<dbReference type="Pfam" id="PF01758">
    <property type="entry name" value="SBF"/>
    <property type="match status" value="1"/>
</dbReference>
<dbReference type="OrthoDB" id="187348at2759"/>
<feature type="non-terminal residue" evidence="10">
    <location>
        <position position="1"/>
    </location>
</feature>
<evidence type="ECO:0000256" key="9">
    <source>
        <dbReference type="SAM" id="Phobius"/>
    </source>
</evidence>
<keyword evidence="3" id="KW-0813">Transport</keyword>
<dbReference type="NCBIfam" id="TIGR00832">
    <property type="entry name" value="acr3"/>
    <property type="match status" value="1"/>
</dbReference>
<comment type="subcellular location">
    <subcellularLocation>
        <location evidence="1">Cell membrane</location>
        <topology evidence="1">Multi-pass membrane protein</topology>
    </subcellularLocation>
</comment>
<feature type="transmembrane region" description="Helical" evidence="9">
    <location>
        <begin position="181"/>
        <end position="204"/>
    </location>
</feature>
<evidence type="ECO:0000256" key="8">
    <source>
        <dbReference type="ARBA" id="ARBA00023136"/>
    </source>
</evidence>
<evidence type="ECO:0000256" key="3">
    <source>
        <dbReference type="ARBA" id="ARBA00022448"/>
    </source>
</evidence>
<dbReference type="GO" id="GO:0046685">
    <property type="term" value="P:response to arsenic-containing substance"/>
    <property type="evidence" value="ECO:0007669"/>
    <property type="project" value="UniProtKB-KW"/>
</dbReference>